<dbReference type="OrthoDB" id="2248618at2759"/>
<dbReference type="EMBL" id="JAANQT010000684">
    <property type="protein sequence ID" value="KAG1309109.1"/>
    <property type="molecule type" value="Genomic_DNA"/>
</dbReference>
<accession>A0A9P6XAL6</accession>
<dbReference type="AlphaFoldDB" id="A0A9P6XAL6"/>
<proteinExistence type="predicted"/>
<name>A0A9P6XAL6_RHIOR</name>
<sequence length="129" mass="14835">MFSSWLSSWYKQSQLQEPFNDQYEVEDDEDWIKVKTTNERQPQIITDERPVNGQGAVVASPKEDVIIKSEQDESEQDSNVAEKKLSRQERRAQLRLATKEKKRQARNTAKSLGRATTCLLSTGPLSIEH</sequence>
<evidence type="ECO:0000313" key="2">
    <source>
        <dbReference type="EMBL" id="KAG1309109.1"/>
    </source>
</evidence>
<organism evidence="2 3">
    <name type="scientific">Rhizopus oryzae</name>
    <name type="common">Mucormycosis agent</name>
    <name type="synonym">Rhizopus arrhizus var. delemar</name>
    <dbReference type="NCBI Taxonomy" id="64495"/>
    <lineage>
        <taxon>Eukaryota</taxon>
        <taxon>Fungi</taxon>
        <taxon>Fungi incertae sedis</taxon>
        <taxon>Mucoromycota</taxon>
        <taxon>Mucoromycotina</taxon>
        <taxon>Mucoromycetes</taxon>
        <taxon>Mucorales</taxon>
        <taxon>Mucorineae</taxon>
        <taxon>Rhizopodaceae</taxon>
        <taxon>Rhizopus</taxon>
    </lineage>
</organism>
<keyword evidence="3" id="KW-1185">Reference proteome</keyword>
<feature type="compositionally biased region" description="Polar residues" evidence="1">
    <location>
        <begin position="118"/>
        <end position="129"/>
    </location>
</feature>
<protein>
    <submittedName>
        <fullName evidence="2">Uncharacterized protein</fullName>
    </submittedName>
</protein>
<gene>
    <name evidence="2" type="ORF">G6F64_005561</name>
</gene>
<evidence type="ECO:0000256" key="1">
    <source>
        <dbReference type="SAM" id="MobiDB-lite"/>
    </source>
</evidence>
<comment type="caution">
    <text evidence="2">The sequence shown here is derived from an EMBL/GenBank/DDBJ whole genome shotgun (WGS) entry which is preliminary data.</text>
</comment>
<reference evidence="2" key="1">
    <citation type="journal article" date="2020" name="Microb. Genom.">
        <title>Genetic diversity of clinical and environmental Mucorales isolates obtained from an investigation of mucormycosis cases among solid organ transplant recipients.</title>
        <authorList>
            <person name="Nguyen M.H."/>
            <person name="Kaul D."/>
            <person name="Muto C."/>
            <person name="Cheng S.J."/>
            <person name="Richter R.A."/>
            <person name="Bruno V.M."/>
            <person name="Liu G."/>
            <person name="Beyhan S."/>
            <person name="Sundermann A.J."/>
            <person name="Mounaud S."/>
            <person name="Pasculle A.W."/>
            <person name="Nierman W.C."/>
            <person name="Driscoll E."/>
            <person name="Cumbie R."/>
            <person name="Clancy C.J."/>
            <person name="Dupont C.L."/>
        </authorList>
    </citation>
    <scope>NUCLEOTIDE SEQUENCE</scope>
    <source>
        <strain evidence="2">GL11</strain>
    </source>
</reference>
<dbReference type="Proteomes" id="UP000716291">
    <property type="component" value="Unassembled WGS sequence"/>
</dbReference>
<feature type="compositionally biased region" description="Basic and acidic residues" evidence="1">
    <location>
        <begin position="80"/>
        <end position="92"/>
    </location>
</feature>
<feature type="compositionally biased region" description="Basic and acidic residues" evidence="1">
    <location>
        <begin position="61"/>
        <end position="71"/>
    </location>
</feature>
<evidence type="ECO:0000313" key="3">
    <source>
        <dbReference type="Proteomes" id="UP000716291"/>
    </source>
</evidence>
<feature type="region of interest" description="Disordered" evidence="1">
    <location>
        <begin position="48"/>
        <end position="129"/>
    </location>
</feature>